<evidence type="ECO:0000313" key="13">
    <source>
        <dbReference type="Proteomes" id="UP000663881"/>
    </source>
</evidence>
<dbReference type="InterPro" id="IPR036188">
    <property type="entry name" value="FAD/NAD-bd_sf"/>
</dbReference>
<dbReference type="GO" id="GO:0046872">
    <property type="term" value="F:metal ion binding"/>
    <property type="evidence" value="ECO:0007669"/>
    <property type="project" value="UniProtKB-KW"/>
</dbReference>
<dbReference type="InterPro" id="IPR017046">
    <property type="entry name" value="Prenylcysteine_Oxase1"/>
</dbReference>
<dbReference type="Pfam" id="PF13450">
    <property type="entry name" value="NAD_binding_8"/>
    <property type="match status" value="1"/>
</dbReference>
<feature type="domain" description="CENP-V/GFA" evidence="11">
    <location>
        <begin position="1"/>
        <end position="90"/>
    </location>
</feature>
<dbReference type="Pfam" id="PF04828">
    <property type="entry name" value="GFA"/>
    <property type="match status" value="1"/>
</dbReference>
<keyword evidence="10" id="KW-0325">Glycoprotein</keyword>
<dbReference type="GO" id="GO:0001735">
    <property type="term" value="F:prenylcysteine oxidase activity"/>
    <property type="evidence" value="ECO:0007669"/>
    <property type="project" value="InterPro"/>
</dbReference>
<dbReference type="SUPFAM" id="SSF51316">
    <property type="entry name" value="Mss4-like"/>
    <property type="match status" value="1"/>
</dbReference>
<keyword evidence="7" id="KW-0274">FAD</keyword>
<protein>
    <recommendedName>
        <fullName evidence="11">CENP-V/GFA domain-containing protein</fullName>
    </recommendedName>
</protein>
<dbReference type="PANTHER" id="PTHR15944">
    <property type="entry name" value="FARNESYLCYSTEINE LYASE"/>
    <property type="match status" value="1"/>
</dbReference>
<dbReference type="GO" id="GO:0030327">
    <property type="term" value="P:prenylated protein catabolic process"/>
    <property type="evidence" value="ECO:0007669"/>
    <property type="project" value="TreeGrafter"/>
</dbReference>
<comment type="caution">
    <text evidence="12">The sequence shown here is derived from an EMBL/GenBank/DDBJ whole genome shotgun (WGS) entry which is preliminary data.</text>
</comment>
<organism evidence="12 13">
    <name type="scientific">Adineta steineri</name>
    <dbReference type="NCBI Taxonomy" id="433720"/>
    <lineage>
        <taxon>Eukaryota</taxon>
        <taxon>Metazoa</taxon>
        <taxon>Spiralia</taxon>
        <taxon>Gnathifera</taxon>
        <taxon>Rotifera</taxon>
        <taxon>Eurotatoria</taxon>
        <taxon>Bdelloidea</taxon>
        <taxon>Adinetida</taxon>
        <taxon>Adinetidae</taxon>
        <taxon>Adineta</taxon>
    </lineage>
</organism>
<evidence type="ECO:0000256" key="2">
    <source>
        <dbReference type="ARBA" id="ARBA00005495"/>
    </source>
</evidence>
<dbReference type="Pfam" id="PF07156">
    <property type="entry name" value="Prenylcys_lyase"/>
    <property type="match status" value="2"/>
</dbReference>
<evidence type="ECO:0000256" key="6">
    <source>
        <dbReference type="ARBA" id="ARBA00022729"/>
    </source>
</evidence>
<evidence type="ECO:0000313" key="12">
    <source>
        <dbReference type="EMBL" id="CAF3954177.1"/>
    </source>
</evidence>
<evidence type="ECO:0000256" key="7">
    <source>
        <dbReference type="ARBA" id="ARBA00022827"/>
    </source>
</evidence>
<dbReference type="PROSITE" id="PS51891">
    <property type="entry name" value="CENP_V_GFA"/>
    <property type="match status" value="1"/>
</dbReference>
<dbReference type="InterPro" id="IPR006913">
    <property type="entry name" value="CENP-V/GFA"/>
</dbReference>
<comment type="similarity">
    <text evidence="3">Belongs to the prenylcysteine oxidase family.</text>
</comment>
<dbReference type="InterPro" id="IPR010795">
    <property type="entry name" value="Prenylcys_lyase"/>
</dbReference>
<keyword evidence="6" id="KW-0732">Signal</keyword>
<dbReference type="Proteomes" id="UP000663881">
    <property type="component" value="Unassembled WGS sequence"/>
</dbReference>
<dbReference type="Gene3D" id="3.90.1590.10">
    <property type="entry name" value="glutathione-dependent formaldehyde- activating enzyme (gfa)"/>
    <property type="match status" value="1"/>
</dbReference>
<keyword evidence="9" id="KW-0560">Oxidoreductase</keyword>
<evidence type="ECO:0000256" key="4">
    <source>
        <dbReference type="ARBA" id="ARBA00022630"/>
    </source>
</evidence>
<dbReference type="EMBL" id="CAJOAY010002456">
    <property type="protein sequence ID" value="CAF3954177.1"/>
    <property type="molecule type" value="Genomic_DNA"/>
</dbReference>
<evidence type="ECO:0000256" key="5">
    <source>
        <dbReference type="ARBA" id="ARBA00022723"/>
    </source>
</evidence>
<evidence type="ECO:0000256" key="8">
    <source>
        <dbReference type="ARBA" id="ARBA00022833"/>
    </source>
</evidence>
<reference evidence="12" key="1">
    <citation type="submission" date="2021-02" db="EMBL/GenBank/DDBJ databases">
        <authorList>
            <person name="Nowell W R."/>
        </authorList>
    </citation>
    <scope>NUCLEOTIDE SEQUENCE</scope>
</reference>
<keyword evidence="5" id="KW-0479">Metal-binding</keyword>
<dbReference type="Gene3D" id="3.50.50.60">
    <property type="entry name" value="FAD/NAD(P)-binding domain"/>
    <property type="match status" value="1"/>
</dbReference>
<evidence type="ECO:0000256" key="9">
    <source>
        <dbReference type="ARBA" id="ARBA00023002"/>
    </source>
</evidence>
<keyword evidence="8" id="KW-0862">Zinc</keyword>
<feature type="non-terminal residue" evidence="12">
    <location>
        <position position="1"/>
    </location>
</feature>
<comment type="cofactor">
    <cofactor evidence="1">
        <name>FAD</name>
        <dbReference type="ChEBI" id="CHEBI:57692"/>
    </cofactor>
</comment>
<dbReference type="GO" id="GO:0030328">
    <property type="term" value="P:prenylcysteine catabolic process"/>
    <property type="evidence" value="ECO:0007669"/>
    <property type="project" value="InterPro"/>
</dbReference>
<gene>
    <name evidence="12" type="ORF">OKA104_LOCUS27141</name>
</gene>
<dbReference type="SUPFAM" id="SSF51905">
    <property type="entry name" value="FAD/NAD(P)-binding domain"/>
    <property type="match status" value="1"/>
</dbReference>
<evidence type="ECO:0000256" key="10">
    <source>
        <dbReference type="ARBA" id="ARBA00023180"/>
    </source>
</evidence>
<comment type="similarity">
    <text evidence="2">Belongs to the Gfa family.</text>
</comment>
<accession>A0A819L215</accession>
<dbReference type="PANTHER" id="PTHR15944:SF0">
    <property type="entry name" value="PRENYLCYSTEINE LYASE DOMAIN-CONTAINING PROTEIN"/>
    <property type="match status" value="1"/>
</dbReference>
<dbReference type="AlphaFoldDB" id="A0A819L215"/>
<dbReference type="InterPro" id="IPR011057">
    <property type="entry name" value="Mss4-like_sf"/>
</dbReference>
<evidence type="ECO:0000256" key="1">
    <source>
        <dbReference type="ARBA" id="ARBA00001974"/>
    </source>
</evidence>
<name>A0A819L215_9BILA</name>
<dbReference type="GO" id="GO:0016846">
    <property type="term" value="F:carbon-sulfur lyase activity"/>
    <property type="evidence" value="ECO:0007669"/>
    <property type="project" value="InterPro"/>
</dbReference>
<evidence type="ECO:0000259" key="11">
    <source>
        <dbReference type="PROSITE" id="PS51891"/>
    </source>
</evidence>
<sequence length="510" mass="57966">GAYLCHCENCKRAGGGLCSYGLRLPEDKVVVLDSKSLIKKYDDTNTKSKNLLERYFCSQCGSPIYGKSDKIDQLPCPIKQIFCKEMMKWEKKIDGAKHYDEIRHIAIIGAGAAGSSAAFFFHKQLLTLGHRDKVEITVYEKESKVGGRAALIHPYNDSKYDPVEIGASIYASVNLHLVRAIEQFGLSPAYRMIDDDHVSYLYDGKTILVDMDNVNSRYNLLSLTRLNMLTETSVHHFLRLYQRNFQLLNGPFRTVAAYVKAIDLKPQLNESGFRFLVNNGVDEMTVNEFVDSLTQGTYGQQVTQLHAVMTIIAMAGRGQSIKGGNYKIFDVRDKITKVDYVQQHVTLFTTNATHLGSSYMKMNIPISLLVTRYLERQNSTNNLNLNLDVESMHFSTLLYPRNERLVKLFSPNYLDDSKLTKLVGSRANIGWIYRKMWYAYPRAPPRNDTIFPPINPDKGLYYVNAFESFISTMETQCVAAHNIIRLSLIDFGYDEKAATLADDYWIDTAI</sequence>
<evidence type="ECO:0000256" key="3">
    <source>
        <dbReference type="ARBA" id="ARBA00009967"/>
    </source>
</evidence>
<keyword evidence="4" id="KW-0285">Flavoprotein</keyword>
<proteinExistence type="inferred from homology"/>